<keyword evidence="2" id="KW-1185">Reference proteome</keyword>
<name>A0ABD6C0W6_9EURY</name>
<dbReference type="RefSeq" id="WP_256418303.1">
    <property type="nucleotide sequence ID" value="NZ_JANHDL010000005.1"/>
</dbReference>
<dbReference type="Proteomes" id="UP001597185">
    <property type="component" value="Unassembled WGS sequence"/>
</dbReference>
<organism evidence="1 2">
    <name type="scientific">Halorubrum laminariae</name>
    <dbReference type="NCBI Taxonomy" id="1433523"/>
    <lineage>
        <taxon>Archaea</taxon>
        <taxon>Methanobacteriati</taxon>
        <taxon>Methanobacteriota</taxon>
        <taxon>Stenosarchaea group</taxon>
        <taxon>Halobacteria</taxon>
        <taxon>Halobacteriales</taxon>
        <taxon>Haloferacaceae</taxon>
        <taxon>Halorubrum</taxon>
    </lineage>
</organism>
<accession>A0ABD6C0W6</accession>
<dbReference type="PROSITE" id="PS51257">
    <property type="entry name" value="PROKAR_LIPOPROTEIN"/>
    <property type="match status" value="1"/>
</dbReference>
<evidence type="ECO:0008006" key="3">
    <source>
        <dbReference type="Google" id="ProtNLM"/>
    </source>
</evidence>
<dbReference type="EMBL" id="JBHUDB010000006">
    <property type="protein sequence ID" value="MFD1570937.1"/>
    <property type="molecule type" value="Genomic_DNA"/>
</dbReference>
<comment type="caution">
    <text evidence="1">The sequence shown here is derived from an EMBL/GenBank/DDBJ whole genome shotgun (WGS) entry which is preliminary data.</text>
</comment>
<evidence type="ECO:0000313" key="2">
    <source>
        <dbReference type="Proteomes" id="UP001597185"/>
    </source>
</evidence>
<protein>
    <recommendedName>
        <fullName evidence="3">GerMN domain-containing protein</fullName>
    </recommendedName>
</protein>
<sequence>MHRRAVVVGVLTVATAGCTDRLRDVAASTPRDIAVRSRYVDGNPLTEGQSIRGLPAELHVHAASYRSHDGALGALRPDAIESRSFVDATEFVDGGGEAILVVAQRLTAPEVELRLGSISRIGDGALRVALDESGPDVDVEKLDDPVVKTLLLRLIDRQETPTRVVVSVDGDRAGVTI</sequence>
<gene>
    <name evidence="1" type="ORF">ACFR9T_10115</name>
</gene>
<reference evidence="1 2" key="1">
    <citation type="journal article" date="2019" name="Int. J. Syst. Evol. Microbiol.">
        <title>The Global Catalogue of Microorganisms (GCM) 10K type strain sequencing project: providing services to taxonomists for standard genome sequencing and annotation.</title>
        <authorList>
            <consortium name="The Broad Institute Genomics Platform"/>
            <consortium name="The Broad Institute Genome Sequencing Center for Infectious Disease"/>
            <person name="Wu L."/>
            <person name="Ma J."/>
        </authorList>
    </citation>
    <scope>NUCLEOTIDE SEQUENCE [LARGE SCALE GENOMIC DNA]</scope>
    <source>
        <strain evidence="1 2">CGMCC 1.12689</strain>
    </source>
</reference>
<dbReference type="AlphaFoldDB" id="A0ABD6C0W6"/>
<proteinExistence type="predicted"/>
<evidence type="ECO:0000313" key="1">
    <source>
        <dbReference type="EMBL" id="MFD1570937.1"/>
    </source>
</evidence>